<dbReference type="InterPro" id="IPR011078">
    <property type="entry name" value="PyrdxlP_homeostasis"/>
</dbReference>
<dbReference type="InterPro" id="IPR029066">
    <property type="entry name" value="PLP-binding_barrel"/>
</dbReference>
<evidence type="ECO:0000256" key="4">
    <source>
        <dbReference type="RuleBase" id="RU004514"/>
    </source>
</evidence>
<protein>
    <recommendedName>
        <fullName evidence="2">Pyridoxal phosphate homeostasis protein</fullName>
        <shortName evidence="2">PLP homeostasis protein</shortName>
    </recommendedName>
</protein>
<keyword evidence="5" id="KW-0175">Coiled coil</keyword>
<evidence type="ECO:0000259" key="6">
    <source>
        <dbReference type="Pfam" id="PF01168"/>
    </source>
</evidence>
<dbReference type="GO" id="GO:0030170">
    <property type="term" value="F:pyridoxal phosphate binding"/>
    <property type="evidence" value="ECO:0007669"/>
    <property type="project" value="UniProtKB-UniRule"/>
</dbReference>
<evidence type="ECO:0000313" key="7">
    <source>
        <dbReference type="EMBL" id="QCY47285.1"/>
    </source>
</evidence>
<keyword evidence="1 2" id="KW-0663">Pyridoxal phosphate</keyword>
<dbReference type="SUPFAM" id="SSF51419">
    <property type="entry name" value="PLP-binding barrel"/>
    <property type="match status" value="1"/>
</dbReference>
<organism evidence="7 8">
    <name type="scientific">Glutamicibacter creatinolyticus</name>
    <dbReference type="NCBI Taxonomy" id="162496"/>
    <lineage>
        <taxon>Bacteria</taxon>
        <taxon>Bacillati</taxon>
        <taxon>Actinomycetota</taxon>
        <taxon>Actinomycetes</taxon>
        <taxon>Micrococcales</taxon>
        <taxon>Micrococcaceae</taxon>
        <taxon>Glutamicibacter</taxon>
    </lineage>
</organism>
<dbReference type="CDD" id="cd00635">
    <property type="entry name" value="PLPDE_III_YBL036c_like"/>
    <property type="match status" value="1"/>
</dbReference>
<dbReference type="NCBIfam" id="TIGR00044">
    <property type="entry name" value="YggS family pyridoxal phosphate-dependent enzyme"/>
    <property type="match status" value="1"/>
</dbReference>
<evidence type="ECO:0000256" key="5">
    <source>
        <dbReference type="SAM" id="Coils"/>
    </source>
</evidence>
<evidence type="ECO:0000256" key="3">
    <source>
        <dbReference type="PIRSR" id="PIRSR004848-1"/>
    </source>
</evidence>
<dbReference type="KEGG" id="gcr:GcLGCM259_1554"/>
<dbReference type="Pfam" id="PF01168">
    <property type="entry name" value="Ala_racemase_N"/>
    <property type="match status" value="1"/>
</dbReference>
<reference evidence="7 8" key="1">
    <citation type="submission" date="2018-12" db="EMBL/GenBank/DDBJ databases">
        <title>Complete Genome Sequence of Glutamicibacter creatinolyticus strain LGCM259,isolated from an abscess of a 12-year-old mare in Italy.</title>
        <authorList>
            <person name="Santos R.G."/>
            <person name="Silva A.L."/>
            <person name="Seyffert N."/>
            <person name="Castro T.L.P."/>
            <person name="Attili A.R."/>
            <person name="Rifici C."/>
            <person name="Mazzullo G."/>
            <person name="Brenig B."/>
            <person name="Venanzi F."/>
            <person name="Azevedo V."/>
        </authorList>
    </citation>
    <scope>NUCLEOTIDE SEQUENCE [LARGE SCALE GENOMIC DNA]</scope>
    <source>
        <strain evidence="7 8">LGCM 259</strain>
    </source>
</reference>
<comment type="cofactor">
    <cofactor evidence="3">
        <name>pyridoxal 5'-phosphate</name>
        <dbReference type="ChEBI" id="CHEBI:597326"/>
    </cofactor>
</comment>
<evidence type="ECO:0000256" key="1">
    <source>
        <dbReference type="ARBA" id="ARBA00022898"/>
    </source>
</evidence>
<dbReference type="AlphaFoldDB" id="A0A5B7WVF7"/>
<feature type="coiled-coil region" evidence="5">
    <location>
        <begin position="112"/>
        <end position="139"/>
    </location>
</feature>
<dbReference type="Gene3D" id="3.20.20.10">
    <property type="entry name" value="Alanine racemase"/>
    <property type="match status" value="1"/>
</dbReference>
<dbReference type="FunFam" id="3.20.20.10:FF:000018">
    <property type="entry name" value="Pyridoxal phosphate homeostasis protein"/>
    <property type="match status" value="1"/>
</dbReference>
<evidence type="ECO:0000313" key="8">
    <source>
        <dbReference type="Proteomes" id="UP000307000"/>
    </source>
</evidence>
<sequence length="250" mass="27226">MTSQPAAAHAATIEDFTHNLQAVHQRIAAAATAAGRDPKDVRLLPVTKTIPSQRLRLAIAAGVDTLGENKVQEALAKSEELADLTHLRYAIIGPLQRNKAKFVARFAHEFHALDSLRLAETLQRQLEAAERTLEVYIQVNTSGEDTKSGIQADEAAELAAALQPLDRLELRGLMTMAAHSTDQAMVRASFRRLRECAESVRDAAPNPERFTQLSMGMSGDFELAIAEGATVVRVGQGIFGARHYPDRPAQ</sequence>
<feature type="modified residue" description="N6-(pyridoxal phosphate)lysine" evidence="2 3">
    <location>
        <position position="48"/>
    </location>
</feature>
<dbReference type="RefSeq" id="WP_138926288.1">
    <property type="nucleotide sequence ID" value="NZ_CP034412.1"/>
</dbReference>
<dbReference type="Proteomes" id="UP000307000">
    <property type="component" value="Chromosome"/>
</dbReference>
<name>A0A5B7WVF7_9MICC</name>
<dbReference type="PANTHER" id="PTHR10146:SF14">
    <property type="entry name" value="PYRIDOXAL PHOSPHATE HOMEOSTASIS PROTEIN"/>
    <property type="match status" value="1"/>
</dbReference>
<comment type="function">
    <text evidence="2">Pyridoxal 5'-phosphate (PLP)-binding protein, which is involved in PLP homeostasis.</text>
</comment>
<comment type="similarity">
    <text evidence="2 4">Belongs to the pyridoxal phosphate-binding protein YggS/PROSC family.</text>
</comment>
<accession>A0A5B7WVF7</accession>
<proteinExistence type="inferred from homology"/>
<gene>
    <name evidence="7" type="ORF">GcLGCM259_1554</name>
</gene>
<feature type="domain" description="Alanine racemase N-terminal" evidence="6">
    <location>
        <begin position="19"/>
        <end position="242"/>
    </location>
</feature>
<dbReference type="PIRSF" id="PIRSF004848">
    <property type="entry name" value="YBL036c_PLPDEIII"/>
    <property type="match status" value="1"/>
</dbReference>
<dbReference type="EMBL" id="CP034412">
    <property type="protein sequence ID" value="QCY47285.1"/>
    <property type="molecule type" value="Genomic_DNA"/>
</dbReference>
<dbReference type="InterPro" id="IPR001608">
    <property type="entry name" value="Ala_racemase_N"/>
</dbReference>
<keyword evidence="8" id="KW-1185">Reference proteome</keyword>
<evidence type="ECO:0000256" key="2">
    <source>
        <dbReference type="HAMAP-Rule" id="MF_02087"/>
    </source>
</evidence>
<dbReference type="HAMAP" id="MF_02087">
    <property type="entry name" value="PLP_homeostasis"/>
    <property type="match status" value="1"/>
</dbReference>
<dbReference type="PANTHER" id="PTHR10146">
    <property type="entry name" value="PROLINE SYNTHETASE CO-TRANSCRIBED BACTERIAL HOMOLOG PROTEIN"/>
    <property type="match status" value="1"/>
</dbReference>